<proteinExistence type="predicted"/>
<dbReference type="Proteomes" id="UP001396334">
    <property type="component" value="Unassembled WGS sequence"/>
</dbReference>
<keyword evidence="2" id="KW-1185">Reference proteome</keyword>
<accession>A0ABR2QMD4</accession>
<organism evidence="1 2">
    <name type="scientific">Hibiscus sabdariffa</name>
    <name type="common">roselle</name>
    <dbReference type="NCBI Taxonomy" id="183260"/>
    <lineage>
        <taxon>Eukaryota</taxon>
        <taxon>Viridiplantae</taxon>
        <taxon>Streptophyta</taxon>
        <taxon>Embryophyta</taxon>
        <taxon>Tracheophyta</taxon>
        <taxon>Spermatophyta</taxon>
        <taxon>Magnoliopsida</taxon>
        <taxon>eudicotyledons</taxon>
        <taxon>Gunneridae</taxon>
        <taxon>Pentapetalae</taxon>
        <taxon>rosids</taxon>
        <taxon>malvids</taxon>
        <taxon>Malvales</taxon>
        <taxon>Malvaceae</taxon>
        <taxon>Malvoideae</taxon>
        <taxon>Hibiscus</taxon>
    </lineage>
</organism>
<evidence type="ECO:0000313" key="2">
    <source>
        <dbReference type="Proteomes" id="UP001396334"/>
    </source>
</evidence>
<dbReference type="EMBL" id="JBBPBN010000035">
    <property type="protein sequence ID" value="KAK9001789.1"/>
    <property type="molecule type" value="Genomic_DNA"/>
</dbReference>
<name>A0ABR2QMD4_9ROSI</name>
<gene>
    <name evidence="1" type="ORF">V6N11_024487</name>
</gene>
<evidence type="ECO:0000313" key="1">
    <source>
        <dbReference type="EMBL" id="KAK9001789.1"/>
    </source>
</evidence>
<reference evidence="1 2" key="1">
    <citation type="journal article" date="2024" name="G3 (Bethesda)">
        <title>Genome assembly of Hibiscus sabdariffa L. provides insights into metabolisms of medicinal natural products.</title>
        <authorList>
            <person name="Kim T."/>
        </authorList>
    </citation>
    <scope>NUCLEOTIDE SEQUENCE [LARGE SCALE GENOMIC DNA]</scope>
    <source>
        <strain evidence="1">TK-2024</strain>
        <tissue evidence="1">Old leaves</tissue>
    </source>
</reference>
<protein>
    <submittedName>
        <fullName evidence="1">Uncharacterized protein</fullName>
    </submittedName>
</protein>
<comment type="caution">
    <text evidence="1">The sequence shown here is derived from an EMBL/GenBank/DDBJ whole genome shotgun (WGS) entry which is preliminary data.</text>
</comment>
<sequence>MKALLESLLDQSSTSNGILGLSPTDGVICELAKWAEEESTTTTLIAATTPKIKLEKEAMSAENVFDEMLVRDDEVKELTMSYVVETLLANGSDNPPPKVIVPSPIIDIFYPGIFLDNAMILSEWKFPEVALLKNSEHMAANIGNKKDISQRVKIRSHHFRFLGGIGHEVGLLWQISQQLKCGLVAERTFKNLNFSTYAYQANQILKHSDPYVVFVLFYWLKIKVGFKHDNILGPIEQFGLINRLLDQVLKDKCYSTVVICNCLIHSYGGINYLNNQSPKQQRKGNKDSFDIILKMLRRCVNVLVHTDMASRVIDNHEDSFSHHGKRGEVLRMKLDIQSIL</sequence>